<dbReference type="InterPro" id="IPR027417">
    <property type="entry name" value="P-loop_NTPase"/>
</dbReference>
<organism evidence="1 2">
    <name type="scientific">Pseudomonas putida</name>
    <name type="common">Arthrobacter siderocapsulatus</name>
    <dbReference type="NCBI Taxonomy" id="303"/>
    <lineage>
        <taxon>Bacteria</taxon>
        <taxon>Pseudomonadati</taxon>
        <taxon>Pseudomonadota</taxon>
        <taxon>Gammaproteobacteria</taxon>
        <taxon>Pseudomonadales</taxon>
        <taxon>Pseudomonadaceae</taxon>
        <taxon>Pseudomonas</taxon>
    </lineage>
</organism>
<dbReference type="EMBL" id="CP030750">
    <property type="protein sequence ID" value="AXA24563.1"/>
    <property type="molecule type" value="Genomic_DNA"/>
</dbReference>
<dbReference type="Proteomes" id="UP000251617">
    <property type="component" value="Chromosome"/>
</dbReference>
<name>A0AAD0PEK4_PSEPU</name>
<accession>A0AAD0PEK4</accession>
<evidence type="ECO:0000313" key="1">
    <source>
        <dbReference type="EMBL" id="AXA24563.1"/>
    </source>
</evidence>
<dbReference type="RefSeq" id="WP_112897989.1">
    <property type="nucleotide sequence ID" value="NZ_CP030750.1"/>
</dbReference>
<dbReference type="SUPFAM" id="SSF52540">
    <property type="entry name" value="P-loop containing nucleoside triphosphate hydrolases"/>
    <property type="match status" value="1"/>
</dbReference>
<evidence type="ECO:0000313" key="2">
    <source>
        <dbReference type="Proteomes" id="UP000251617"/>
    </source>
</evidence>
<dbReference type="Gene3D" id="3.40.50.300">
    <property type="entry name" value="P-loop containing nucleotide triphosphate hydrolases"/>
    <property type="match status" value="1"/>
</dbReference>
<dbReference type="InterPro" id="IPR052922">
    <property type="entry name" value="Cytidylate_Kinase-2"/>
</dbReference>
<reference evidence="1 2" key="1">
    <citation type="submission" date="2018-06" db="EMBL/GenBank/DDBJ databases">
        <title>The genome of Pseudomonas putida NX-1, a lignin degrader.</title>
        <authorList>
            <person name="Xu Z."/>
        </authorList>
    </citation>
    <scope>NUCLEOTIDE SEQUENCE [LARGE SCALE GENOMIC DNA]</scope>
    <source>
        <strain evidence="1 2">NX-1</strain>
    </source>
</reference>
<protein>
    <submittedName>
        <fullName evidence="1">AAA family ATPase</fullName>
    </submittedName>
</protein>
<proteinExistence type="predicted"/>
<sequence length="183" mass="21210">MQRIMIVGQPGSGKSTLARKLGECTGLPVVHIDTIHWQPGWVERSRDEKTRLCHEVEARDRWIFEGGHSTTWSNRLARADLLIWIDRSASLRFWRVLSRALRYHGQSRPDLPHDCPERLANLPAFFTFMWQTRRSARMKMEQLAASAPVGCRVVCLRSNRDTRAFLASMEPLKGRVERCSQQR</sequence>
<dbReference type="PANTHER" id="PTHR37816:SF2">
    <property type="entry name" value="DNA TOPOLOGY MODULATION PROTEIN FLAR-RELATED PROTEIN"/>
    <property type="match status" value="1"/>
</dbReference>
<dbReference type="AlphaFoldDB" id="A0AAD0PEK4"/>
<dbReference type="PANTHER" id="PTHR37816">
    <property type="entry name" value="YALI0E33011P"/>
    <property type="match status" value="1"/>
</dbReference>
<gene>
    <name evidence="1" type="ORF">C1S65_10745</name>
</gene>